<keyword evidence="1" id="KW-0812">Transmembrane</keyword>
<reference evidence="4" key="1">
    <citation type="journal article" date="2019" name="Int. J. Syst. Evol. Microbiol.">
        <title>The Global Catalogue of Microorganisms (GCM) 10K type strain sequencing project: providing services to taxonomists for standard genome sequencing and annotation.</title>
        <authorList>
            <consortium name="The Broad Institute Genomics Platform"/>
            <consortium name="The Broad Institute Genome Sequencing Center for Infectious Disease"/>
            <person name="Wu L."/>
            <person name="Ma J."/>
        </authorList>
    </citation>
    <scope>NUCLEOTIDE SEQUENCE [LARGE SCALE GENOMIC DNA]</scope>
    <source>
        <strain evidence="4">CCM 8939</strain>
    </source>
</reference>
<sequence length="129" mass="14955">METLNVLFIVVTSLASGLVGVIISNRFFIKHERIKFKRDICLQLIANRNDLKGDEFTKALNSIIFAFNDDNAVIEKFCIFNDCIMTRNCDLDTSNRNLLMVIKAMLKHLNMEVKDIDDKYYLITFNPKN</sequence>
<evidence type="ECO:0000313" key="4">
    <source>
        <dbReference type="Proteomes" id="UP000645390"/>
    </source>
</evidence>
<evidence type="ECO:0000313" key="3">
    <source>
        <dbReference type="EMBL" id="GGI23663.1"/>
    </source>
</evidence>
<dbReference type="Pfam" id="PF20385">
    <property type="entry name" value="DUF6680"/>
    <property type="match status" value="1"/>
</dbReference>
<evidence type="ECO:0000256" key="1">
    <source>
        <dbReference type="SAM" id="Phobius"/>
    </source>
</evidence>
<comment type="caution">
    <text evidence="3">The sequence shown here is derived from an EMBL/GenBank/DDBJ whole genome shotgun (WGS) entry which is preliminary data.</text>
</comment>
<organism evidence="3 4">
    <name type="scientific">Pedobacter mendelii</name>
    <dbReference type="NCBI Taxonomy" id="1908240"/>
    <lineage>
        <taxon>Bacteria</taxon>
        <taxon>Pseudomonadati</taxon>
        <taxon>Bacteroidota</taxon>
        <taxon>Sphingobacteriia</taxon>
        <taxon>Sphingobacteriales</taxon>
        <taxon>Sphingobacteriaceae</taxon>
        <taxon>Pedobacter</taxon>
    </lineage>
</organism>
<gene>
    <name evidence="3" type="ORF">GCM10008119_08770</name>
</gene>
<dbReference type="InterPro" id="IPR046502">
    <property type="entry name" value="DUF6680"/>
</dbReference>
<evidence type="ECO:0000259" key="2">
    <source>
        <dbReference type="Pfam" id="PF20385"/>
    </source>
</evidence>
<dbReference type="EMBL" id="BMDJ01000002">
    <property type="protein sequence ID" value="GGI23663.1"/>
    <property type="molecule type" value="Genomic_DNA"/>
</dbReference>
<feature type="domain" description="DUF6680" evidence="2">
    <location>
        <begin position="1"/>
        <end position="116"/>
    </location>
</feature>
<name>A0ABQ2BDL8_9SPHI</name>
<feature type="transmembrane region" description="Helical" evidence="1">
    <location>
        <begin position="6"/>
        <end position="28"/>
    </location>
</feature>
<accession>A0ABQ2BDL8</accession>
<dbReference type="RefSeq" id="WP_188412043.1">
    <property type="nucleotide sequence ID" value="NZ_BMDJ01000002.1"/>
</dbReference>
<keyword evidence="1" id="KW-1133">Transmembrane helix</keyword>
<keyword evidence="1" id="KW-0472">Membrane</keyword>
<protein>
    <recommendedName>
        <fullName evidence="2">DUF6680 domain-containing protein</fullName>
    </recommendedName>
</protein>
<proteinExistence type="predicted"/>
<keyword evidence="4" id="KW-1185">Reference proteome</keyword>
<dbReference type="Proteomes" id="UP000645390">
    <property type="component" value="Unassembled WGS sequence"/>
</dbReference>